<feature type="region of interest" description="Disordered" evidence="1">
    <location>
        <begin position="56"/>
        <end position="122"/>
    </location>
</feature>
<dbReference type="EMBL" id="JMCC02000035">
    <property type="protein sequence ID" value="KIG16579.1"/>
    <property type="molecule type" value="Genomic_DNA"/>
</dbReference>
<proteinExistence type="predicted"/>
<sequence length="333" mass="34398">MAPIQYPRHMPAAVRRTILFAVTLSLSALSSGEGFSAACGRLHGLAHRGQRIAWAVPPPRLDGSPPAPVEGPRLAPDPESQDDAELPPVPPPSIDPEPTSGIEFAVPPPAASAPELEPTQDPLAARPETIEERRDPDRAPPSGNWLLVSGGSALPLAALAGGYFVWMARTGAAPGSNTKPQVTSIAIATAGISLYGAIALSVGGYRNYQLQRWAQRHRVIALPQGDGLITGGMLALFSAAPLVPVGLSLGSVSSALSVTMVATSITLSAVGGPVMLAIGAKRLSHYRETGGWRRRAPSIVGRPPGQSIPLVPTIVPSIVPSKEGVTLGVAGQF</sequence>
<comment type="caution">
    <text evidence="3">The sequence shown here is derived from an EMBL/GenBank/DDBJ whole genome shotgun (WGS) entry which is preliminary data.</text>
</comment>
<feature type="transmembrane region" description="Helical" evidence="2">
    <location>
        <begin position="227"/>
        <end position="249"/>
    </location>
</feature>
<feature type="transmembrane region" description="Helical" evidence="2">
    <location>
        <begin position="185"/>
        <end position="206"/>
    </location>
</feature>
<reference evidence="3 4" key="1">
    <citation type="submission" date="2014-12" db="EMBL/GenBank/DDBJ databases">
        <title>Genome assembly of Enhygromyxa salina DSM 15201.</title>
        <authorList>
            <person name="Sharma G."/>
            <person name="Subramanian S."/>
        </authorList>
    </citation>
    <scope>NUCLEOTIDE SEQUENCE [LARGE SCALE GENOMIC DNA]</scope>
    <source>
        <strain evidence="3 4">DSM 15201</strain>
    </source>
</reference>
<accession>A0A0C1ZG15</accession>
<evidence type="ECO:0000313" key="3">
    <source>
        <dbReference type="EMBL" id="KIG16579.1"/>
    </source>
</evidence>
<evidence type="ECO:0000256" key="1">
    <source>
        <dbReference type="SAM" id="MobiDB-lite"/>
    </source>
</evidence>
<dbReference type="Proteomes" id="UP000031599">
    <property type="component" value="Unassembled WGS sequence"/>
</dbReference>
<dbReference type="AlphaFoldDB" id="A0A0C1ZG15"/>
<gene>
    <name evidence="3" type="ORF">DB30_04350</name>
</gene>
<name>A0A0C1ZG15_9BACT</name>
<keyword evidence="2" id="KW-0472">Membrane</keyword>
<organism evidence="3 4">
    <name type="scientific">Enhygromyxa salina</name>
    <dbReference type="NCBI Taxonomy" id="215803"/>
    <lineage>
        <taxon>Bacteria</taxon>
        <taxon>Pseudomonadati</taxon>
        <taxon>Myxococcota</taxon>
        <taxon>Polyangia</taxon>
        <taxon>Nannocystales</taxon>
        <taxon>Nannocystaceae</taxon>
        <taxon>Enhygromyxa</taxon>
    </lineage>
</organism>
<keyword evidence="2" id="KW-1133">Transmembrane helix</keyword>
<evidence type="ECO:0000256" key="2">
    <source>
        <dbReference type="SAM" id="Phobius"/>
    </source>
</evidence>
<keyword evidence="2" id="KW-0812">Transmembrane</keyword>
<feature type="compositionally biased region" description="Pro residues" evidence="1">
    <location>
        <begin position="56"/>
        <end position="69"/>
    </location>
</feature>
<feature type="transmembrane region" description="Helical" evidence="2">
    <location>
        <begin position="255"/>
        <end position="278"/>
    </location>
</feature>
<evidence type="ECO:0000313" key="4">
    <source>
        <dbReference type="Proteomes" id="UP000031599"/>
    </source>
</evidence>
<protein>
    <submittedName>
        <fullName evidence="3">Uncharacterized protein</fullName>
    </submittedName>
</protein>